<feature type="chain" id="PRO_5043967071" description="GDSL esterase/lipase" evidence="3">
    <location>
        <begin position="29"/>
        <end position="141"/>
    </location>
</feature>
<evidence type="ECO:0000256" key="3">
    <source>
        <dbReference type="SAM" id="SignalP"/>
    </source>
</evidence>
<dbReference type="GO" id="GO:0016788">
    <property type="term" value="F:hydrolase activity, acting on ester bonds"/>
    <property type="evidence" value="ECO:0007669"/>
    <property type="project" value="InterPro"/>
</dbReference>
<keyword evidence="2" id="KW-0325">Glycoprotein</keyword>
<reference evidence="4 5" key="1">
    <citation type="submission" date="2021-07" db="EMBL/GenBank/DDBJ databases">
        <title>The Aristolochia fimbriata genome: insights into angiosperm evolution, floral development and chemical biosynthesis.</title>
        <authorList>
            <person name="Jiao Y."/>
        </authorList>
    </citation>
    <scope>NUCLEOTIDE SEQUENCE [LARGE SCALE GENOMIC DNA]</scope>
    <source>
        <strain evidence="4">IBCAS-2021</strain>
        <tissue evidence="4">Leaf</tissue>
    </source>
</reference>
<accession>A0AAV7ERI7</accession>
<sequence length="141" mass="15229">MGGVGRSVLVFFFVLSVLGFPKYGVVLAEPPMCYYQNIFNFGDSNSATGTSLPSPYGKTFFGQPSGRASDGRLIIDFTAERLRLPYLNPYSESAGNNYKNGVNFAAAGATIRPRSQALILTLLLLLLMPPLSTIRSSSFST</sequence>
<evidence type="ECO:0000313" key="4">
    <source>
        <dbReference type="EMBL" id="KAG9450431.1"/>
    </source>
</evidence>
<dbReference type="Proteomes" id="UP000825729">
    <property type="component" value="Unassembled WGS sequence"/>
</dbReference>
<proteinExistence type="inferred from homology"/>
<dbReference type="Pfam" id="PF00657">
    <property type="entry name" value="Lipase_GDSL"/>
    <property type="match status" value="1"/>
</dbReference>
<dbReference type="Gene3D" id="3.40.50.1110">
    <property type="entry name" value="SGNH hydrolase"/>
    <property type="match status" value="1"/>
</dbReference>
<evidence type="ECO:0000256" key="1">
    <source>
        <dbReference type="ARBA" id="ARBA00008668"/>
    </source>
</evidence>
<comment type="caution">
    <text evidence="4">The sequence shown here is derived from an EMBL/GenBank/DDBJ whole genome shotgun (WGS) entry which is preliminary data.</text>
</comment>
<keyword evidence="3" id="KW-0732">Signal</keyword>
<dbReference type="EMBL" id="JAINDJ010000004">
    <property type="protein sequence ID" value="KAG9450431.1"/>
    <property type="molecule type" value="Genomic_DNA"/>
</dbReference>
<dbReference type="AlphaFoldDB" id="A0AAV7ERI7"/>
<evidence type="ECO:0008006" key="6">
    <source>
        <dbReference type="Google" id="ProtNLM"/>
    </source>
</evidence>
<comment type="similarity">
    <text evidence="1">Belongs to the 'GDSL' lipolytic enzyme family.</text>
</comment>
<name>A0AAV7ERI7_ARIFI</name>
<evidence type="ECO:0000313" key="5">
    <source>
        <dbReference type="Proteomes" id="UP000825729"/>
    </source>
</evidence>
<organism evidence="4 5">
    <name type="scientific">Aristolochia fimbriata</name>
    <name type="common">White veined hardy Dutchman's pipe vine</name>
    <dbReference type="NCBI Taxonomy" id="158543"/>
    <lineage>
        <taxon>Eukaryota</taxon>
        <taxon>Viridiplantae</taxon>
        <taxon>Streptophyta</taxon>
        <taxon>Embryophyta</taxon>
        <taxon>Tracheophyta</taxon>
        <taxon>Spermatophyta</taxon>
        <taxon>Magnoliopsida</taxon>
        <taxon>Magnoliidae</taxon>
        <taxon>Piperales</taxon>
        <taxon>Aristolochiaceae</taxon>
        <taxon>Aristolochia</taxon>
    </lineage>
</organism>
<protein>
    <recommendedName>
        <fullName evidence="6">GDSL esterase/lipase</fullName>
    </recommendedName>
</protein>
<dbReference type="PANTHER" id="PTHR22835">
    <property type="entry name" value="ZINC FINGER FYVE DOMAIN CONTAINING PROTEIN"/>
    <property type="match status" value="1"/>
</dbReference>
<evidence type="ECO:0000256" key="2">
    <source>
        <dbReference type="ARBA" id="ARBA00023180"/>
    </source>
</evidence>
<feature type="signal peptide" evidence="3">
    <location>
        <begin position="1"/>
        <end position="28"/>
    </location>
</feature>
<keyword evidence="5" id="KW-1185">Reference proteome</keyword>
<gene>
    <name evidence="4" type="ORF">H6P81_010396</name>
</gene>
<dbReference type="InterPro" id="IPR001087">
    <property type="entry name" value="GDSL"/>
</dbReference>
<dbReference type="PANTHER" id="PTHR22835:SF588">
    <property type="entry name" value="ALPHA-L-FUCOSIDASE 3"/>
    <property type="match status" value="1"/>
</dbReference>
<dbReference type="InterPro" id="IPR036514">
    <property type="entry name" value="SGNH_hydro_sf"/>
</dbReference>